<evidence type="ECO:0000313" key="2">
    <source>
        <dbReference type="EMBL" id="KAL0949200.1"/>
    </source>
</evidence>
<evidence type="ECO:0000313" key="3">
    <source>
        <dbReference type="Proteomes" id="UP001556367"/>
    </source>
</evidence>
<gene>
    <name evidence="2" type="ORF">HGRIS_009278</name>
</gene>
<proteinExistence type="predicted"/>
<evidence type="ECO:0000256" key="1">
    <source>
        <dbReference type="SAM" id="MobiDB-lite"/>
    </source>
</evidence>
<protein>
    <submittedName>
        <fullName evidence="2">Uncharacterized protein</fullName>
    </submittedName>
</protein>
<name>A0ABR3J155_9AGAR</name>
<dbReference type="EMBL" id="JASNQZ010000012">
    <property type="protein sequence ID" value="KAL0949200.1"/>
    <property type="molecule type" value="Genomic_DNA"/>
</dbReference>
<feature type="region of interest" description="Disordered" evidence="1">
    <location>
        <begin position="71"/>
        <end position="93"/>
    </location>
</feature>
<comment type="caution">
    <text evidence="2">The sequence shown here is derived from an EMBL/GenBank/DDBJ whole genome shotgun (WGS) entry which is preliminary data.</text>
</comment>
<keyword evidence="3" id="KW-1185">Reference proteome</keyword>
<reference evidence="3" key="1">
    <citation type="submission" date="2024-06" db="EMBL/GenBank/DDBJ databases">
        <title>Multi-omics analyses provide insights into the biosynthesis of the anticancer antibiotic pleurotin in Hohenbuehelia grisea.</title>
        <authorList>
            <person name="Weaver J.A."/>
            <person name="Alberti F."/>
        </authorList>
    </citation>
    <scope>NUCLEOTIDE SEQUENCE [LARGE SCALE GENOMIC DNA]</scope>
    <source>
        <strain evidence="3">T-177</strain>
    </source>
</reference>
<dbReference type="Proteomes" id="UP001556367">
    <property type="component" value="Unassembled WGS sequence"/>
</dbReference>
<organism evidence="2 3">
    <name type="scientific">Hohenbuehelia grisea</name>
    <dbReference type="NCBI Taxonomy" id="104357"/>
    <lineage>
        <taxon>Eukaryota</taxon>
        <taxon>Fungi</taxon>
        <taxon>Dikarya</taxon>
        <taxon>Basidiomycota</taxon>
        <taxon>Agaricomycotina</taxon>
        <taxon>Agaricomycetes</taxon>
        <taxon>Agaricomycetidae</taxon>
        <taxon>Agaricales</taxon>
        <taxon>Pleurotineae</taxon>
        <taxon>Pleurotaceae</taxon>
        <taxon>Hohenbuehelia</taxon>
    </lineage>
</organism>
<accession>A0ABR3J155</accession>
<sequence length="93" mass="9820">MVFANLQSYEKDAFFSLLDEYFASRPEIFAQAGAAPGSNAELGTAAASAARRAVAANPEAASKAFSAGIRSFQNQNKDPSAPSNVSQRYDNVV</sequence>